<dbReference type="EMBL" id="JAUSVO010000006">
    <property type="protein sequence ID" value="MDQ0439654.1"/>
    <property type="molecule type" value="Genomic_DNA"/>
</dbReference>
<evidence type="ECO:0000256" key="1">
    <source>
        <dbReference type="SAM" id="MobiDB-lite"/>
    </source>
</evidence>
<accession>A0ABU0HBG5</accession>
<name>A0ABU0HBG5_9HYPH</name>
<evidence type="ECO:0000313" key="2">
    <source>
        <dbReference type="EMBL" id="MDQ0439654.1"/>
    </source>
</evidence>
<dbReference type="Proteomes" id="UP001241603">
    <property type="component" value="Unassembled WGS sequence"/>
</dbReference>
<sequence length="139" mass="14321">MGLSQADIRMCAGFPQRTSRESDGSEIWSYETAVSSGGVTVNAPVLFGAASTSVSMKPGGGNCRAQIRFVDGRAVRLTYAGDNDTSYGRNTVCAPIVAACVDYAREIAPAPAMSAAPASISVRTPDAAPPDPGRYSSSP</sequence>
<reference evidence="2 3" key="1">
    <citation type="submission" date="2023-07" db="EMBL/GenBank/DDBJ databases">
        <title>Genomic Encyclopedia of Type Strains, Phase IV (KMG-IV): sequencing the most valuable type-strain genomes for metagenomic binning, comparative biology and taxonomic classification.</title>
        <authorList>
            <person name="Goeker M."/>
        </authorList>
    </citation>
    <scope>NUCLEOTIDE SEQUENCE [LARGE SCALE GENOMIC DNA]</scope>
    <source>
        <strain evidence="2 3">B6-8</strain>
    </source>
</reference>
<feature type="region of interest" description="Disordered" evidence="1">
    <location>
        <begin position="114"/>
        <end position="139"/>
    </location>
</feature>
<keyword evidence="3" id="KW-1185">Reference proteome</keyword>
<organism evidence="2 3">
    <name type="scientific">Kaistia dalseonensis</name>
    <dbReference type="NCBI Taxonomy" id="410840"/>
    <lineage>
        <taxon>Bacteria</taxon>
        <taxon>Pseudomonadati</taxon>
        <taxon>Pseudomonadota</taxon>
        <taxon>Alphaproteobacteria</taxon>
        <taxon>Hyphomicrobiales</taxon>
        <taxon>Kaistiaceae</taxon>
        <taxon>Kaistia</taxon>
    </lineage>
</organism>
<dbReference type="RefSeq" id="WP_266350547.1">
    <property type="nucleotide sequence ID" value="NZ_JAPKNG010000006.1"/>
</dbReference>
<protein>
    <submittedName>
        <fullName evidence="2">Uncharacterized protein</fullName>
    </submittedName>
</protein>
<evidence type="ECO:0000313" key="3">
    <source>
        <dbReference type="Proteomes" id="UP001241603"/>
    </source>
</evidence>
<gene>
    <name evidence="2" type="ORF">QO014_004060</name>
</gene>
<comment type="caution">
    <text evidence="2">The sequence shown here is derived from an EMBL/GenBank/DDBJ whole genome shotgun (WGS) entry which is preliminary data.</text>
</comment>
<proteinExistence type="predicted"/>